<keyword evidence="1" id="KW-1133">Transmembrane helix</keyword>
<evidence type="ECO:0000256" key="1">
    <source>
        <dbReference type="SAM" id="Phobius"/>
    </source>
</evidence>
<protein>
    <submittedName>
        <fullName evidence="2">Uncharacterized protein</fullName>
    </submittedName>
</protein>
<evidence type="ECO:0000313" key="3">
    <source>
        <dbReference type="Proteomes" id="UP001257739"/>
    </source>
</evidence>
<name>A0ABU1UJU1_9ACTN</name>
<dbReference type="RefSeq" id="WP_309965678.1">
    <property type="nucleotide sequence ID" value="NZ_JAVDWH010000001.1"/>
</dbReference>
<gene>
    <name evidence="2" type="ORF">J2X11_000254</name>
</gene>
<keyword evidence="1" id="KW-0812">Transmembrane</keyword>
<dbReference type="Proteomes" id="UP001257739">
    <property type="component" value="Unassembled WGS sequence"/>
</dbReference>
<proteinExistence type="predicted"/>
<evidence type="ECO:0000313" key="2">
    <source>
        <dbReference type="EMBL" id="MDR7085415.1"/>
    </source>
</evidence>
<sequence length="43" mass="4757">MDKPEYDRPNNDDDTGNKALIFLVLAIVVVGIMYGIFNTDVLG</sequence>
<dbReference type="EMBL" id="JAVDWH010000001">
    <property type="protein sequence ID" value="MDR7085415.1"/>
    <property type="molecule type" value="Genomic_DNA"/>
</dbReference>
<keyword evidence="1" id="KW-0472">Membrane</keyword>
<accession>A0ABU1UJU1</accession>
<reference evidence="2 3" key="1">
    <citation type="submission" date="2023-07" db="EMBL/GenBank/DDBJ databases">
        <title>Sorghum-associated microbial communities from plants grown in Nebraska, USA.</title>
        <authorList>
            <person name="Schachtman D."/>
        </authorList>
    </citation>
    <scope>NUCLEOTIDE SEQUENCE [LARGE SCALE GENOMIC DNA]</scope>
    <source>
        <strain evidence="2 3">BE248</strain>
    </source>
</reference>
<keyword evidence="3" id="KW-1185">Reference proteome</keyword>
<feature type="transmembrane region" description="Helical" evidence="1">
    <location>
        <begin position="20"/>
        <end position="37"/>
    </location>
</feature>
<comment type="caution">
    <text evidence="2">The sequence shown here is derived from an EMBL/GenBank/DDBJ whole genome shotgun (WGS) entry which is preliminary data.</text>
</comment>
<organism evidence="2 3">
    <name type="scientific">Aeromicrobium panaciterrae</name>
    <dbReference type="NCBI Taxonomy" id="363861"/>
    <lineage>
        <taxon>Bacteria</taxon>
        <taxon>Bacillati</taxon>
        <taxon>Actinomycetota</taxon>
        <taxon>Actinomycetes</taxon>
        <taxon>Propionibacteriales</taxon>
        <taxon>Nocardioidaceae</taxon>
        <taxon>Aeromicrobium</taxon>
    </lineage>
</organism>